<reference evidence="2 3" key="1">
    <citation type="submission" date="2019-03" db="EMBL/GenBank/DDBJ databases">
        <title>Freshwater and sediment microbial communities from various areas in North America, analyzing microbe dynamics in response to fracking.</title>
        <authorList>
            <person name="Lamendella R."/>
        </authorList>
    </citation>
    <scope>NUCLEOTIDE SEQUENCE [LARGE SCALE GENOMIC DNA]</scope>
    <source>
        <strain evidence="2 3">74A</strain>
    </source>
</reference>
<name>A0A4R2EZK2_9GAMM</name>
<feature type="region of interest" description="Disordered" evidence="1">
    <location>
        <begin position="1"/>
        <end position="41"/>
    </location>
</feature>
<feature type="compositionally biased region" description="Gly residues" evidence="1">
    <location>
        <begin position="32"/>
        <end position="41"/>
    </location>
</feature>
<dbReference type="AlphaFoldDB" id="A0A4R2EZK2"/>
<dbReference type="Proteomes" id="UP000294832">
    <property type="component" value="Unassembled WGS sequence"/>
</dbReference>
<evidence type="ECO:0000313" key="3">
    <source>
        <dbReference type="Proteomes" id="UP000294832"/>
    </source>
</evidence>
<organism evidence="2 3">
    <name type="scientific">Shewanella fodinae</name>
    <dbReference type="NCBI Taxonomy" id="552357"/>
    <lineage>
        <taxon>Bacteria</taxon>
        <taxon>Pseudomonadati</taxon>
        <taxon>Pseudomonadota</taxon>
        <taxon>Gammaproteobacteria</taxon>
        <taxon>Alteromonadales</taxon>
        <taxon>Shewanellaceae</taxon>
        <taxon>Shewanella</taxon>
    </lineage>
</organism>
<dbReference type="EMBL" id="SLWF01000058">
    <property type="protein sequence ID" value="TCN76287.1"/>
    <property type="molecule type" value="Genomic_DNA"/>
</dbReference>
<accession>A0A4R2EZK2</accession>
<feature type="compositionally biased region" description="Polar residues" evidence="1">
    <location>
        <begin position="9"/>
        <end position="19"/>
    </location>
</feature>
<keyword evidence="3" id="KW-1185">Reference proteome</keyword>
<proteinExistence type="predicted"/>
<sequence length="41" mass="4339">MPEVVRFTANDSGSTNEQYGQDAKSPRCLGRKAGGPFGVPI</sequence>
<evidence type="ECO:0000256" key="1">
    <source>
        <dbReference type="SAM" id="MobiDB-lite"/>
    </source>
</evidence>
<evidence type="ECO:0000313" key="2">
    <source>
        <dbReference type="EMBL" id="TCN76287.1"/>
    </source>
</evidence>
<protein>
    <submittedName>
        <fullName evidence="2">Uncharacterized protein</fullName>
    </submittedName>
</protein>
<gene>
    <name evidence="2" type="ORF">EDC91_15810</name>
</gene>
<comment type="caution">
    <text evidence="2">The sequence shown here is derived from an EMBL/GenBank/DDBJ whole genome shotgun (WGS) entry which is preliminary data.</text>
</comment>